<organism evidence="1 2">
    <name type="scientific">Funneliformis caledonium</name>
    <dbReference type="NCBI Taxonomy" id="1117310"/>
    <lineage>
        <taxon>Eukaryota</taxon>
        <taxon>Fungi</taxon>
        <taxon>Fungi incertae sedis</taxon>
        <taxon>Mucoromycota</taxon>
        <taxon>Glomeromycotina</taxon>
        <taxon>Glomeromycetes</taxon>
        <taxon>Glomerales</taxon>
        <taxon>Glomeraceae</taxon>
        <taxon>Funneliformis</taxon>
    </lineage>
</organism>
<name>A0A9N9B696_9GLOM</name>
<proteinExistence type="predicted"/>
<dbReference type="OrthoDB" id="2386121at2759"/>
<sequence length="65" mass="7849">MLYYKDLILEENEDKRFKDSSKLIWWRIINGSDFDITREYLSEEDFLELQEVLANTLELGTTKND</sequence>
<dbReference type="EMBL" id="CAJVPQ010001431">
    <property type="protein sequence ID" value="CAG8552625.1"/>
    <property type="molecule type" value="Genomic_DNA"/>
</dbReference>
<gene>
    <name evidence="1" type="ORF">FCALED_LOCUS6195</name>
</gene>
<comment type="caution">
    <text evidence="1">The sequence shown here is derived from an EMBL/GenBank/DDBJ whole genome shotgun (WGS) entry which is preliminary data.</text>
</comment>
<keyword evidence="2" id="KW-1185">Reference proteome</keyword>
<protein>
    <submittedName>
        <fullName evidence="1">13297_t:CDS:1</fullName>
    </submittedName>
</protein>
<dbReference type="AlphaFoldDB" id="A0A9N9B696"/>
<dbReference type="Proteomes" id="UP000789570">
    <property type="component" value="Unassembled WGS sequence"/>
</dbReference>
<evidence type="ECO:0000313" key="1">
    <source>
        <dbReference type="EMBL" id="CAG8552625.1"/>
    </source>
</evidence>
<reference evidence="1" key="1">
    <citation type="submission" date="2021-06" db="EMBL/GenBank/DDBJ databases">
        <authorList>
            <person name="Kallberg Y."/>
            <person name="Tangrot J."/>
            <person name="Rosling A."/>
        </authorList>
    </citation>
    <scope>NUCLEOTIDE SEQUENCE</scope>
    <source>
        <strain evidence="1">UK204</strain>
    </source>
</reference>
<evidence type="ECO:0000313" key="2">
    <source>
        <dbReference type="Proteomes" id="UP000789570"/>
    </source>
</evidence>
<accession>A0A9N9B696</accession>